<dbReference type="RefSeq" id="WP_034311148.1">
    <property type="nucleotide sequence ID" value="NZ_JFBM01000011.1"/>
</dbReference>
<accession>A0A2P2FV25</accession>
<evidence type="ECO:0000313" key="2">
    <source>
        <dbReference type="EMBL" id="KFU80555.1"/>
    </source>
</evidence>
<feature type="transmembrane region" description="Helical" evidence="1">
    <location>
        <begin position="97"/>
        <end position="117"/>
    </location>
</feature>
<gene>
    <name evidence="2" type="ORF">BB31_15355</name>
</gene>
<feature type="transmembrane region" description="Helical" evidence="1">
    <location>
        <begin position="58"/>
        <end position="76"/>
    </location>
</feature>
<reference evidence="2 3" key="1">
    <citation type="journal article" date="2014" name="Genome Announc.">
        <title>Draft Genome Sequence of Amycolatopsis lurida NRRL 2430, Producer of the Glycopeptide Family Antibiotic Ristocetin.</title>
        <authorList>
            <person name="Kwun M.J."/>
            <person name="Hong H.J."/>
        </authorList>
    </citation>
    <scope>NUCLEOTIDE SEQUENCE [LARGE SCALE GENOMIC DNA]</scope>
    <source>
        <strain evidence="2 3">NRRL 2430</strain>
    </source>
</reference>
<evidence type="ECO:0000256" key="1">
    <source>
        <dbReference type="SAM" id="Phobius"/>
    </source>
</evidence>
<evidence type="ECO:0000313" key="3">
    <source>
        <dbReference type="Proteomes" id="UP000256220"/>
    </source>
</evidence>
<keyword evidence="3" id="KW-1185">Reference proteome</keyword>
<protein>
    <recommendedName>
        <fullName evidence="4">DUF1453 domain-containing protein</fullName>
    </recommendedName>
</protein>
<name>A0A2P2FV25_AMYLU</name>
<dbReference type="Proteomes" id="UP000256220">
    <property type="component" value="Unassembled WGS sequence"/>
</dbReference>
<comment type="caution">
    <text evidence="2">The sequence shown here is derived from an EMBL/GenBank/DDBJ whole genome shotgun (WGS) entry which is preliminary data.</text>
</comment>
<organism evidence="2 3">
    <name type="scientific">Amycolatopsis lurida NRRL 2430</name>
    <dbReference type="NCBI Taxonomy" id="1460371"/>
    <lineage>
        <taxon>Bacteria</taxon>
        <taxon>Bacillati</taxon>
        <taxon>Actinomycetota</taxon>
        <taxon>Actinomycetes</taxon>
        <taxon>Pseudonocardiales</taxon>
        <taxon>Pseudonocardiaceae</taxon>
        <taxon>Amycolatopsis</taxon>
    </lineage>
</organism>
<proteinExistence type="predicted"/>
<sequence>MRTWLLIALVVAVVIVIVVRRLRGEPLVAREVFGAPVVLLAIGVYGLSKLEHFTFTDGAWLVLGSVVGCGLGAVRATTTKLFERDGVLWLRYTGWTFGVWVLSLVVNFGIGFLATMAGTHPDARPVTLSIGVSLLGEALVLGKRAKTTGLPYAPPSESLLSRR</sequence>
<keyword evidence="1" id="KW-0472">Membrane</keyword>
<evidence type="ECO:0008006" key="4">
    <source>
        <dbReference type="Google" id="ProtNLM"/>
    </source>
</evidence>
<keyword evidence="1" id="KW-0812">Transmembrane</keyword>
<keyword evidence="1" id="KW-1133">Transmembrane helix</keyword>
<dbReference type="EMBL" id="JFBM01000011">
    <property type="protein sequence ID" value="KFU80555.1"/>
    <property type="molecule type" value="Genomic_DNA"/>
</dbReference>
<dbReference type="AlphaFoldDB" id="A0A2P2FV25"/>